<sequence length="94" mass="10405">MKRCVLDPHKICDGCNQCNRCDLDPTKLCDNCFRCLDQAAQMEYARIPISRVIMGESALPEALDEDSMVEEAPPYAVLCTTLRGVRGRRGGGRG</sequence>
<dbReference type="Proteomes" id="UP000824128">
    <property type="component" value="Unassembled WGS sequence"/>
</dbReference>
<accession>A0A9D1N2S1</accession>
<evidence type="ECO:0000313" key="2">
    <source>
        <dbReference type="Proteomes" id="UP000824128"/>
    </source>
</evidence>
<organism evidence="1 2">
    <name type="scientific">Candidatus Aphodomorpha intestinavium</name>
    <dbReference type="NCBI Taxonomy" id="2840672"/>
    <lineage>
        <taxon>Bacteria</taxon>
        <taxon>Bacillati</taxon>
        <taxon>Bacillota</taxon>
        <taxon>Clostridia</taxon>
        <taxon>Eubacteriales</taxon>
        <taxon>Candidatus Aphodomorpha</taxon>
    </lineage>
</organism>
<proteinExistence type="predicted"/>
<dbReference type="AlphaFoldDB" id="A0A9D1N2S1"/>
<dbReference type="EMBL" id="DVNZ01000090">
    <property type="protein sequence ID" value="HIU94067.1"/>
    <property type="molecule type" value="Genomic_DNA"/>
</dbReference>
<name>A0A9D1N2S1_9FIRM</name>
<reference evidence="1" key="1">
    <citation type="submission" date="2020-10" db="EMBL/GenBank/DDBJ databases">
        <authorList>
            <person name="Gilroy R."/>
        </authorList>
    </citation>
    <scope>NUCLEOTIDE SEQUENCE</scope>
    <source>
        <strain evidence="1">ChiGjej2B2-16831</strain>
    </source>
</reference>
<protein>
    <submittedName>
        <fullName evidence="1">Uncharacterized protein</fullName>
    </submittedName>
</protein>
<evidence type="ECO:0000313" key="1">
    <source>
        <dbReference type="EMBL" id="HIU94067.1"/>
    </source>
</evidence>
<reference evidence="1" key="2">
    <citation type="journal article" date="2021" name="PeerJ">
        <title>Extensive microbial diversity within the chicken gut microbiome revealed by metagenomics and culture.</title>
        <authorList>
            <person name="Gilroy R."/>
            <person name="Ravi A."/>
            <person name="Getino M."/>
            <person name="Pursley I."/>
            <person name="Horton D.L."/>
            <person name="Alikhan N.F."/>
            <person name="Baker D."/>
            <person name="Gharbi K."/>
            <person name="Hall N."/>
            <person name="Watson M."/>
            <person name="Adriaenssens E.M."/>
            <person name="Foster-Nyarko E."/>
            <person name="Jarju S."/>
            <person name="Secka A."/>
            <person name="Antonio M."/>
            <person name="Oren A."/>
            <person name="Chaudhuri R.R."/>
            <person name="La Ragione R."/>
            <person name="Hildebrand F."/>
            <person name="Pallen M.J."/>
        </authorList>
    </citation>
    <scope>NUCLEOTIDE SEQUENCE</scope>
    <source>
        <strain evidence="1">ChiGjej2B2-16831</strain>
    </source>
</reference>
<comment type="caution">
    <text evidence="1">The sequence shown here is derived from an EMBL/GenBank/DDBJ whole genome shotgun (WGS) entry which is preliminary data.</text>
</comment>
<gene>
    <name evidence="1" type="ORF">IAD24_02795</name>
</gene>